<dbReference type="HOGENOM" id="CLU_2702509_0_0_5"/>
<accession>F7ZCE7</accession>
<dbReference type="EMBL" id="CP002623">
    <property type="protein sequence ID" value="AEI93178.1"/>
    <property type="molecule type" value="Genomic_DNA"/>
</dbReference>
<dbReference type="STRING" id="391595.RLO149_c011740"/>
<reference evidence="1 2" key="1">
    <citation type="journal article" date="2011" name="BMC Genomics">
        <title>Comparative genome analysis and genome-guided physiological analysis of Roseobacter litoralis.</title>
        <authorList>
            <person name="Kalhoefer D."/>
            <person name="Thole S."/>
            <person name="Voget S."/>
            <person name="Lehmann R."/>
            <person name="Liesegang H."/>
            <person name="Wollher A."/>
            <person name="Daniel R."/>
            <person name="Simon M."/>
            <person name="Brinkhoff T."/>
        </authorList>
    </citation>
    <scope>NUCLEOTIDE SEQUENCE [LARGE SCALE GENOMIC DNA]</scope>
    <source>
        <strain evidence="2">ATCC 49566 / DSM 6996 / JCM 21268 / NBRC 15278 / OCh 149</strain>
    </source>
</reference>
<name>F7ZCE7_ROSLO</name>
<dbReference type="OrthoDB" id="9803483at2"/>
<protein>
    <submittedName>
        <fullName evidence="1">Uncharacterized protein</fullName>
    </submittedName>
</protein>
<dbReference type="KEGG" id="rli:RLO149_c011740"/>
<dbReference type="RefSeq" id="WP_013961116.1">
    <property type="nucleotide sequence ID" value="NC_015730.1"/>
</dbReference>
<sequence length="73" mass="7823">MLFPGAPKGERDSAFVQVQFGGLSDPAGGFAGAIYRPASILNALTQCLRRLSSHYIDLCHPTVTSVKVIQTVF</sequence>
<evidence type="ECO:0000313" key="1">
    <source>
        <dbReference type="EMBL" id="AEI93178.1"/>
    </source>
</evidence>
<proteinExistence type="predicted"/>
<dbReference type="Proteomes" id="UP000001353">
    <property type="component" value="Chromosome"/>
</dbReference>
<evidence type="ECO:0000313" key="2">
    <source>
        <dbReference type="Proteomes" id="UP000001353"/>
    </source>
</evidence>
<keyword evidence="2" id="KW-1185">Reference proteome</keyword>
<gene>
    <name evidence="1" type="ordered locus">RLO149_c011740</name>
</gene>
<dbReference type="AlphaFoldDB" id="F7ZCE7"/>
<organism evidence="1 2">
    <name type="scientific">Roseobacter litoralis (strain ATCC 49566 / DSM 6996 / JCM 21268 / NBRC 15278 / OCh 149)</name>
    <dbReference type="NCBI Taxonomy" id="391595"/>
    <lineage>
        <taxon>Bacteria</taxon>
        <taxon>Pseudomonadati</taxon>
        <taxon>Pseudomonadota</taxon>
        <taxon>Alphaproteobacteria</taxon>
        <taxon>Rhodobacterales</taxon>
        <taxon>Roseobacteraceae</taxon>
        <taxon>Roseobacter</taxon>
    </lineage>
</organism>